<dbReference type="PROSITE" id="PS51191">
    <property type="entry name" value="FEMABX"/>
    <property type="match status" value="1"/>
</dbReference>
<dbReference type="GO" id="GO:0008360">
    <property type="term" value="P:regulation of cell shape"/>
    <property type="evidence" value="ECO:0007669"/>
    <property type="project" value="UniProtKB-KW"/>
</dbReference>
<dbReference type="InterPro" id="IPR050644">
    <property type="entry name" value="PG_Glycine_Bridge_Synth"/>
</dbReference>
<evidence type="ECO:0000313" key="10">
    <source>
        <dbReference type="EMBL" id="AKG74151.1"/>
    </source>
</evidence>
<keyword evidence="7" id="KW-0012">Acyltransferase</keyword>
<proteinExistence type="inferred from homology"/>
<accession>A0A0F7HMJ0</accession>
<keyword evidence="6" id="KW-0573">Peptidoglycan synthesis</keyword>
<reference evidence="12" key="2">
    <citation type="submission" date="2015-04" db="EMBL/GenBank/DDBJ databases">
        <title>Complete genome sequence of Salinicoccus halodurans strain H3B36, isolated from the Qaidam basin of China.</title>
        <authorList>
            <person name="Ma Y."/>
            <person name="Jiang K."/>
            <person name="Xue Y."/>
        </authorList>
    </citation>
    <scope>NUCLEOTIDE SEQUENCE [LARGE SCALE GENOMIC DNA]</scope>
    <source>
        <strain evidence="12">H3B36</strain>
    </source>
</reference>
<evidence type="ECO:0000313" key="11">
    <source>
        <dbReference type="EMBL" id="SFK61174.1"/>
    </source>
</evidence>
<feature type="coiled-coil region" evidence="9">
    <location>
        <begin position="248"/>
        <end position="302"/>
    </location>
</feature>
<dbReference type="InterPro" id="IPR016181">
    <property type="entry name" value="Acyl_CoA_acyltransferase"/>
</dbReference>
<evidence type="ECO:0000256" key="6">
    <source>
        <dbReference type="ARBA" id="ARBA00022984"/>
    </source>
</evidence>
<comment type="subcellular location">
    <subcellularLocation>
        <location evidence="1">Cytoplasm</location>
    </subcellularLocation>
</comment>
<keyword evidence="8" id="KW-0961">Cell wall biogenesis/degradation</keyword>
<evidence type="ECO:0000256" key="2">
    <source>
        <dbReference type="ARBA" id="ARBA00009943"/>
    </source>
</evidence>
<protein>
    <submittedName>
        <fullName evidence="11">Lipid II:glycine glycyltransferase (Peptidoglycan interpeptide bridge formation enzyme)</fullName>
    </submittedName>
</protein>
<evidence type="ECO:0000256" key="9">
    <source>
        <dbReference type="SAM" id="Coils"/>
    </source>
</evidence>
<keyword evidence="3" id="KW-0963">Cytoplasm</keyword>
<dbReference type="Gene3D" id="1.20.58.90">
    <property type="match status" value="1"/>
</dbReference>
<dbReference type="EMBL" id="FOTB01000001">
    <property type="protein sequence ID" value="SFK61174.1"/>
    <property type="molecule type" value="Genomic_DNA"/>
</dbReference>
<dbReference type="Proteomes" id="UP000183090">
    <property type="component" value="Unassembled WGS sequence"/>
</dbReference>
<dbReference type="AlphaFoldDB" id="A0A0F7HMJ0"/>
<dbReference type="KEGG" id="shv:AAT16_07820"/>
<reference evidence="10 12" key="1">
    <citation type="journal article" date="2015" name="Int. J. Syst. Evol. Microbiol.">
        <title>Complete genome sequence of Salinicoccus halodurans H3B36, isolated from the Qaidam Basin in China.</title>
        <authorList>
            <person name="Jiang K."/>
            <person name="Xue Y."/>
            <person name="Ma Y."/>
        </authorList>
    </citation>
    <scope>NUCLEOTIDE SEQUENCE [LARGE SCALE GENOMIC DNA]</scope>
    <source>
        <strain evidence="10 12">H3B36</strain>
    </source>
</reference>
<dbReference type="SUPFAM" id="SSF55729">
    <property type="entry name" value="Acyl-CoA N-acyltransferases (Nat)"/>
    <property type="match status" value="2"/>
</dbReference>
<evidence type="ECO:0000256" key="8">
    <source>
        <dbReference type="ARBA" id="ARBA00023316"/>
    </source>
</evidence>
<dbReference type="Pfam" id="PF02388">
    <property type="entry name" value="FemAB"/>
    <property type="match status" value="1"/>
</dbReference>
<keyword evidence="9" id="KW-0175">Coiled coil</keyword>
<dbReference type="OrthoDB" id="2173585at2"/>
<comment type="similarity">
    <text evidence="2">Belongs to the FemABX family.</text>
</comment>
<dbReference type="GO" id="GO:0009252">
    <property type="term" value="P:peptidoglycan biosynthetic process"/>
    <property type="evidence" value="ECO:0007669"/>
    <property type="project" value="UniProtKB-KW"/>
</dbReference>
<dbReference type="GO" id="GO:0016755">
    <property type="term" value="F:aminoacyltransferase activity"/>
    <property type="evidence" value="ECO:0007669"/>
    <property type="project" value="InterPro"/>
</dbReference>
<gene>
    <name evidence="10" type="ORF">AAT16_07820</name>
    <name evidence="11" type="ORF">SAMN05216235_0811</name>
</gene>
<dbReference type="Proteomes" id="UP000034029">
    <property type="component" value="Chromosome"/>
</dbReference>
<sequence length="414" mass="48609">MRTSPIQESTFKTFMESYDGYSHYLHDTLYYDYISKIQEVHLLGLYEDDVLIGVSMLSATPVLKRYRLFTSHTGPLIKGFNNERLEFFLGEIDAYVKKNHALKLIHSPYHIYQVRNGEGEVLHSEKNNPGIVDIYTRLGYTHQGFTKQLVTEELLRHQAILDITKSEDELVKNMDSKTRYNTRAVEQMDLKLRYLDEDEYDKFIDIYKDTEERIGFDPVSSQKIKNLLKTLKDKTYLTLSYIEIDVYLERLNKELGSLEADKIGMEEKLESGQGTKRMKGRLNETKDLVANKRKRIAKIEEVQKEYGNTIELSAAMYYYNNHEMVYLFSGSYPEHSMFMGTNFTTWEMIRKAKEMGLPRFNFFGLTGDFTEDSKDYGVYKFKKGYNTFIEELPGTFYKVFNKPVHKIAEKMNKI</sequence>
<evidence type="ECO:0000313" key="13">
    <source>
        <dbReference type="Proteomes" id="UP000183090"/>
    </source>
</evidence>
<evidence type="ECO:0000256" key="4">
    <source>
        <dbReference type="ARBA" id="ARBA00022679"/>
    </source>
</evidence>
<name>A0A0F7HMJ0_9STAP</name>
<dbReference type="PANTHER" id="PTHR36174:SF2">
    <property type="entry name" value="AMINOACYLTRANSFERASE FEMA"/>
    <property type="match status" value="1"/>
</dbReference>
<keyword evidence="5" id="KW-0133">Cell shape</keyword>
<dbReference type="PANTHER" id="PTHR36174">
    <property type="entry name" value="LIPID II:GLYCINE GLYCYLTRANSFERASE"/>
    <property type="match status" value="1"/>
</dbReference>
<reference evidence="11 13" key="3">
    <citation type="submission" date="2016-10" db="EMBL/GenBank/DDBJ databases">
        <authorList>
            <person name="Varghese N."/>
            <person name="Submissions S."/>
        </authorList>
    </citation>
    <scope>NUCLEOTIDE SEQUENCE [LARGE SCALE GENOMIC DNA]</scope>
    <source>
        <strain evidence="11 13">CGMCC 1.6501</strain>
    </source>
</reference>
<dbReference type="EMBL" id="CP011366">
    <property type="protein sequence ID" value="AKG74151.1"/>
    <property type="molecule type" value="Genomic_DNA"/>
</dbReference>
<evidence type="ECO:0000313" key="12">
    <source>
        <dbReference type="Proteomes" id="UP000034029"/>
    </source>
</evidence>
<dbReference type="RefSeq" id="WP_046790335.1">
    <property type="nucleotide sequence ID" value="NZ_CP011366.1"/>
</dbReference>
<evidence type="ECO:0000256" key="1">
    <source>
        <dbReference type="ARBA" id="ARBA00004496"/>
    </source>
</evidence>
<evidence type="ECO:0000256" key="3">
    <source>
        <dbReference type="ARBA" id="ARBA00022490"/>
    </source>
</evidence>
<dbReference type="Gene3D" id="3.40.630.30">
    <property type="match status" value="2"/>
</dbReference>
<dbReference type="GO" id="GO:0071555">
    <property type="term" value="P:cell wall organization"/>
    <property type="evidence" value="ECO:0007669"/>
    <property type="project" value="UniProtKB-KW"/>
</dbReference>
<evidence type="ECO:0000256" key="5">
    <source>
        <dbReference type="ARBA" id="ARBA00022960"/>
    </source>
</evidence>
<keyword evidence="12" id="KW-1185">Reference proteome</keyword>
<evidence type="ECO:0000256" key="7">
    <source>
        <dbReference type="ARBA" id="ARBA00023315"/>
    </source>
</evidence>
<dbReference type="GO" id="GO:0005737">
    <property type="term" value="C:cytoplasm"/>
    <property type="evidence" value="ECO:0007669"/>
    <property type="project" value="UniProtKB-SubCell"/>
</dbReference>
<organism evidence="11 13">
    <name type="scientific">Salinicoccus halodurans</name>
    <dbReference type="NCBI Taxonomy" id="407035"/>
    <lineage>
        <taxon>Bacteria</taxon>
        <taxon>Bacillati</taxon>
        <taxon>Bacillota</taxon>
        <taxon>Bacilli</taxon>
        <taxon>Bacillales</taxon>
        <taxon>Staphylococcaceae</taxon>
        <taxon>Salinicoccus</taxon>
    </lineage>
</organism>
<keyword evidence="4" id="KW-0808">Transferase</keyword>
<dbReference type="InterPro" id="IPR003447">
    <property type="entry name" value="FEMABX"/>
</dbReference>